<accession>A0A9P0BJ16</accession>
<evidence type="ECO:0000313" key="2">
    <source>
        <dbReference type="Proteomes" id="UP001154078"/>
    </source>
</evidence>
<gene>
    <name evidence="1" type="ORF">MELIAE_LOCUS11995</name>
</gene>
<proteinExistence type="predicted"/>
<organism evidence="1 2">
    <name type="scientific">Brassicogethes aeneus</name>
    <name type="common">Rape pollen beetle</name>
    <name type="synonym">Meligethes aeneus</name>
    <dbReference type="NCBI Taxonomy" id="1431903"/>
    <lineage>
        <taxon>Eukaryota</taxon>
        <taxon>Metazoa</taxon>
        <taxon>Ecdysozoa</taxon>
        <taxon>Arthropoda</taxon>
        <taxon>Hexapoda</taxon>
        <taxon>Insecta</taxon>
        <taxon>Pterygota</taxon>
        <taxon>Neoptera</taxon>
        <taxon>Endopterygota</taxon>
        <taxon>Coleoptera</taxon>
        <taxon>Polyphaga</taxon>
        <taxon>Cucujiformia</taxon>
        <taxon>Nitidulidae</taxon>
        <taxon>Meligethinae</taxon>
        <taxon>Brassicogethes</taxon>
    </lineage>
</organism>
<reference evidence="1" key="1">
    <citation type="submission" date="2021-12" db="EMBL/GenBank/DDBJ databases">
        <authorList>
            <person name="King R."/>
        </authorList>
    </citation>
    <scope>NUCLEOTIDE SEQUENCE</scope>
</reference>
<dbReference type="AlphaFoldDB" id="A0A9P0BJ16"/>
<name>A0A9P0BJ16_BRAAE</name>
<evidence type="ECO:0000313" key="1">
    <source>
        <dbReference type="EMBL" id="CAH0562988.1"/>
    </source>
</evidence>
<dbReference type="EMBL" id="OV121139">
    <property type="protein sequence ID" value="CAH0562988.1"/>
    <property type="molecule type" value="Genomic_DNA"/>
</dbReference>
<dbReference type="Proteomes" id="UP001154078">
    <property type="component" value="Chromosome 8"/>
</dbReference>
<keyword evidence="2" id="KW-1185">Reference proteome</keyword>
<protein>
    <submittedName>
        <fullName evidence="1">Uncharacterized protein</fullName>
    </submittedName>
</protein>
<sequence length="264" mass="30078">MEVLGETNAEEKFKSVTRLKSGTKVGRDKGRKPQVMVKGVEKGYTKENFVEELFKQNKGLSERIPAENKSEIEVASVRPARNEYKENWVLSLNGKAFRELVRAKRVTMDLESVRVDMWPNTARNCVNCERTGITEEERKHMASEMKCPSTRWSARADACEALYNSYDAFKQALEHIVKDDTQTPKTKAEGTGILKKMFNLETGIMLSFWNDLLTYFHKTSKSLQKENMDILTAINLYESLIKSVTSVTCQLAVTIIKSKLMLSS</sequence>
<dbReference type="OrthoDB" id="7947417at2759"/>